<dbReference type="PROSITE" id="PS51733">
    <property type="entry name" value="BPL_LPL_CATALYTIC"/>
    <property type="match status" value="1"/>
</dbReference>
<dbReference type="InterPro" id="IPR004143">
    <property type="entry name" value="BPL_LPL_catalytic"/>
</dbReference>
<sequence>MNQKESPKIHYFESLDSTNLKLKELAKDGTLPELSVVVTKDQTAGRGQPGNYWESEAGKNLTFSVLIQPDFLQVQQQFCITQLVTLALMDVLKPIYEKVAIKWPNDIYADHYKLAGILIENNLKGNSISDSIIGIGLNLNQTLFKSNAPNPVSLCQLTNQPHPPEEMLKAFLSAFISRYVDWMASGNNEALKEAYLQHLYRRSGWHWYADKTGRFEACFADIKADGHLQLRTRTNEIRTYAFKEVSFIL</sequence>
<comment type="caution">
    <text evidence="3">The sequence shown here is derived from an EMBL/GenBank/DDBJ whole genome shotgun (WGS) entry which is preliminary data.</text>
</comment>
<evidence type="ECO:0000259" key="2">
    <source>
        <dbReference type="PROSITE" id="PS51733"/>
    </source>
</evidence>
<dbReference type="RefSeq" id="WP_062122807.1">
    <property type="nucleotide sequence ID" value="NZ_BAZW01000006.1"/>
</dbReference>
<dbReference type="Proteomes" id="UP000032900">
    <property type="component" value="Unassembled WGS sequence"/>
</dbReference>
<dbReference type="PANTHER" id="PTHR12835:SF5">
    <property type="entry name" value="BIOTIN--PROTEIN LIGASE"/>
    <property type="match status" value="1"/>
</dbReference>
<accession>A0A0E9LTY1</accession>
<dbReference type="PANTHER" id="PTHR12835">
    <property type="entry name" value="BIOTIN PROTEIN LIGASE"/>
    <property type="match status" value="1"/>
</dbReference>
<evidence type="ECO:0000313" key="3">
    <source>
        <dbReference type="EMBL" id="GAO29027.1"/>
    </source>
</evidence>
<dbReference type="InterPro" id="IPR004408">
    <property type="entry name" value="Biotin_CoA_COase_ligase"/>
</dbReference>
<dbReference type="Pfam" id="PF03099">
    <property type="entry name" value="BPL_LplA_LipB"/>
    <property type="match status" value="1"/>
</dbReference>
<gene>
    <name evidence="3" type="ORF">JCM15548_11181</name>
</gene>
<keyword evidence="4" id="KW-1185">Reference proteome</keyword>
<feature type="domain" description="BPL/LPL catalytic" evidence="2">
    <location>
        <begin position="1"/>
        <end position="183"/>
    </location>
</feature>
<evidence type="ECO:0000256" key="1">
    <source>
        <dbReference type="ARBA" id="ARBA00022598"/>
    </source>
</evidence>
<keyword evidence="1 3" id="KW-0436">Ligase</keyword>
<protein>
    <submittedName>
        <fullName evidence="3">Biotin-protein ligase</fullName>
    </submittedName>
</protein>
<dbReference type="InterPro" id="IPR045864">
    <property type="entry name" value="aa-tRNA-synth_II/BPL/LPL"/>
</dbReference>
<name>A0A0E9LTY1_9BACT</name>
<dbReference type="CDD" id="cd16442">
    <property type="entry name" value="BPL"/>
    <property type="match status" value="1"/>
</dbReference>
<evidence type="ECO:0000313" key="4">
    <source>
        <dbReference type="Proteomes" id="UP000032900"/>
    </source>
</evidence>
<proteinExistence type="predicted"/>
<organism evidence="3 4">
    <name type="scientific">Geofilum rubicundum JCM 15548</name>
    <dbReference type="NCBI Taxonomy" id="1236989"/>
    <lineage>
        <taxon>Bacteria</taxon>
        <taxon>Pseudomonadati</taxon>
        <taxon>Bacteroidota</taxon>
        <taxon>Bacteroidia</taxon>
        <taxon>Marinilabiliales</taxon>
        <taxon>Marinilabiliaceae</taxon>
        <taxon>Geofilum</taxon>
    </lineage>
</organism>
<dbReference type="GO" id="GO:0004077">
    <property type="term" value="F:biotin--[biotin carboxyl-carrier protein] ligase activity"/>
    <property type="evidence" value="ECO:0007669"/>
    <property type="project" value="InterPro"/>
</dbReference>
<dbReference type="Gene3D" id="3.30.930.10">
    <property type="entry name" value="Bira Bifunctional Protein, Domain 2"/>
    <property type="match status" value="1"/>
</dbReference>
<reference evidence="3 4" key="1">
    <citation type="journal article" date="2015" name="Microbes Environ.">
        <title>Distribution and evolution of nitrogen fixation genes in the phylum bacteroidetes.</title>
        <authorList>
            <person name="Inoue J."/>
            <person name="Oshima K."/>
            <person name="Suda W."/>
            <person name="Sakamoto M."/>
            <person name="Iino T."/>
            <person name="Noda S."/>
            <person name="Hongoh Y."/>
            <person name="Hattori M."/>
            <person name="Ohkuma M."/>
        </authorList>
    </citation>
    <scope>NUCLEOTIDE SEQUENCE [LARGE SCALE GENOMIC DNA]</scope>
    <source>
        <strain evidence="3">JCM 15548</strain>
    </source>
</reference>
<dbReference type="STRING" id="1236989.JCM15548_11181"/>
<dbReference type="OrthoDB" id="9807064at2"/>
<dbReference type="NCBIfam" id="TIGR00121">
    <property type="entry name" value="birA_ligase"/>
    <property type="match status" value="1"/>
</dbReference>
<dbReference type="EMBL" id="BAZW01000006">
    <property type="protein sequence ID" value="GAO29027.1"/>
    <property type="molecule type" value="Genomic_DNA"/>
</dbReference>
<dbReference type="AlphaFoldDB" id="A0A0E9LTY1"/>
<dbReference type="GO" id="GO:0005737">
    <property type="term" value="C:cytoplasm"/>
    <property type="evidence" value="ECO:0007669"/>
    <property type="project" value="TreeGrafter"/>
</dbReference>
<dbReference type="SUPFAM" id="SSF55681">
    <property type="entry name" value="Class II aaRS and biotin synthetases"/>
    <property type="match status" value="1"/>
</dbReference>